<keyword evidence="3" id="KW-1185">Reference proteome</keyword>
<evidence type="ECO:0000313" key="2">
    <source>
        <dbReference type="EMBL" id="MFC4855029.1"/>
    </source>
</evidence>
<accession>A0ABV9S285</accession>
<protein>
    <submittedName>
        <fullName evidence="2">DUF4333 domain-containing protein</fullName>
    </submittedName>
</protein>
<organism evidence="2 3">
    <name type="scientific">Actinophytocola glycyrrhizae</name>
    <dbReference type="NCBI Taxonomy" id="2044873"/>
    <lineage>
        <taxon>Bacteria</taxon>
        <taxon>Bacillati</taxon>
        <taxon>Actinomycetota</taxon>
        <taxon>Actinomycetes</taxon>
        <taxon>Pseudonocardiales</taxon>
        <taxon>Pseudonocardiaceae</taxon>
    </lineage>
</organism>
<feature type="domain" description="DUF4333" evidence="1">
    <location>
        <begin position="11"/>
        <end position="86"/>
    </location>
</feature>
<dbReference type="InterPro" id="IPR025637">
    <property type="entry name" value="DUF4333"/>
</dbReference>
<proteinExistence type="predicted"/>
<evidence type="ECO:0000313" key="3">
    <source>
        <dbReference type="Proteomes" id="UP001595859"/>
    </source>
</evidence>
<dbReference type="RefSeq" id="WP_378056984.1">
    <property type="nucleotide sequence ID" value="NZ_JBHSIS010000007.1"/>
</dbReference>
<comment type="caution">
    <text evidence="2">The sequence shown here is derived from an EMBL/GenBank/DDBJ whole genome shotgun (WGS) entry which is preliminary data.</text>
</comment>
<reference evidence="3" key="1">
    <citation type="journal article" date="2019" name="Int. J. Syst. Evol. Microbiol.">
        <title>The Global Catalogue of Microorganisms (GCM) 10K type strain sequencing project: providing services to taxonomists for standard genome sequencing and annotation.</title>
        <authorList>
            <consortium name="The Broad Institute Genomics Platform"/>
            <consortium name="The Broad Institute Genome Sequencing Center for Infectious Disease"/>
            <person name="Wu L."/>
            <person name="Ma J."/>
        </authorList>
    </citation>
    <scope>NUCLEOTIDE SEQUENCE [LARGE SCALE GENOMIC DNA]</scope>
    <source>
        <strain evidence="3">ZS-22-S1</strain>
    </source>
</reference>
<dbReference type="EMBL" id="JBHSIS010000007">
    <property type="protein sequence ID" value="MFC4855029.1"/>
    <property type="molecule type" value="Genomic_DNA"/>
</dbReference>
<sequence>MLAGVVCAVPALTGCSVSVETEPEAVITEEVLEKGIADALEKSVGQRPDSVECPGSIKAAAGESVRCELSAGADRYGLTATVSSYDKDNGNADYDIEVDDEPAG</sequence>
<dbReference type="Proteomes" id="UP001595859">
    <property type="component" value="Unassembled WGS sequence"/>
</dbReference>
<gene>
    <name evidence="2" type="ORF">ACFPCV_16105</name>
</gene>
<evidence type="ECO:0000259" key="1">
    <source>
        <dbReference type="Pfam" id="PF14230"/>
    </source>
</evidence>
<name>A0ABV9S285_9PSEU</name>
<dbReference type="Pfam" id="PF14230">
    <property type="entry name" value="DUF4333"/>
    <property type="match status" value="1"/>
</dbReference>